<reference evidence="1" key="1">
    <citation type="submission" date="2022-07" db="EMBL/GenBank/DDBJ databases">
        <authorList>
            <person name="Macas J."/>
            <person name="Novak P."/>
            <person name="Neumann P."/>
        </authorList>
    </citation>
    <scope>NUCLEOTIDE SEQUENCE</scope>
</reference>
<dbReference type="OrthoDB" id="2095648at2759"/>
<dbReference type="InterPro" id="IPR032675">
    <property type="entry name" value="LRR_dom_sf"/>
</dbReference>
<comment type="caution">
    <text evidence="1">The sequence shown here is derived from an EMBL/GenBank/DDBJ whole genome shotgun (WGS) entry which is preliminary data.</text>
</comment>
<dbReference type="Gene3D" id="3.80.10.10">
    <property type="entry name" value="Ribonuclease Inhibitor"/>
    <property type="match status" value="1"/>
</dbReference>
<proteinExistence type="predicted"/>
<name>A0A9P0ZH87_CUSEU</name>
<accession>A0A9P0ZH87</accession>
<gene>
    <name evidence="1" type="ORF">CEURO_LOCUS15875</name>
</gene>
<organism evidence="1 2">
    <name type="scientific">Cuscuta europaea</name>
    <name type="common">European dodder</name>
    <dbReference type="NCBI Taxonomy" id="41803"/>
    <lineage>
        <taxon>Eukaryota</taxon>
        <taxon>Viridiplantae</taxon>
        <taxon>Streptophyta</taxon>
        <taxon>Embryophyta</taxon>
        <taxon>Tracheophyta</taxon>
        <taxon>Spermatophyta</taxon>
        <taxon>Magnoliopsida</taxon>
        <taxon>eudicotyledons</taxon>
        <taxon>Gunneridae</taxon>
        <taxon>Pentapetalae</taxon>
        <taxon>asterids</taxon>
        <taxon>lamiids</taxon>
        <taxon>Solanales</taxon>
        <taxon>Convolvulaceae</taxon>
        <taxon>Cuscuteae</taxon>
        <taxon>Cuscuta</taxon>
        <taxon>Cuscuta subgen. Cuscuta</taxon>
    </lineage>
</organism>
<evidence type="ECO:0000313" key="1">
    <source>
        <dbReference type="EMBL" id="CAH9102683.1"/>
    </source>
</evidence>
<sequence length="156" mass="17610">MPTVLAKDVEAIGRSCPKLISFTYDDYEYRYWDSYMVDAGPECNDFALAIAKNMPNLQHLSLFAHRMTNEGLEAILHGCAHLKSLDIRQCYCLNMTQDLEKKCHEKVKDLRLPSDSISDVARLNEDEPSYDDICPDVCGCCSGSDSDGGFYYYPSP</sequence>
<dbReference type="Proteomes" id="UP001152484">
    <property type="component" value="Unassembled WGS sequence"/>
</dbReference>
<dbReference type="PANTHER" id="PTHR38926:SF82">
    <property type="entry name" value="F-BOX DOMAIN-CONTAINING PROTEIN"/>
    <property type="match status" value="1"/>
</dbReference>
<dbReference type="AlphaFoldDB" id="A0A9P0ZH87"/>
<dbReference type="EMBL" id="CAMAPE010000041">
    <property type="protein sequence ID" value="CAH9102683.1"/>
    <property type="molecule type" value="Genomic_DNA"/>
</dbReference>
<dbReference type="SUPFAM" id="SSF52047">
    <property type="entry name" value="RNI-like"/>
    <property type="match status" value="1"/>
</dbReference>
<dbReference type="PANTHER" id="PTHR38926">
    <property type="entry name" value="F-BOX DOMAIN CONTAINING PROTEIN, EXPRESSED"/>
    <property type="match status" value="1"/>
</dbReference>
<protein>
    <submittedName>
        <fullName evidence="1">Uncharacterized protein</fullName>
    </submittedName>
</protein>
<evidence type="ECO:0000313" key="2">
    <source>
        <dbReference type="Proteomes" id="UP001152484"/>
    </source>
</evidence>
<keyword evidence="2" id="KW-1185">Reference proteome</keyword>